<protein>
    <submittedName>
        <fullName evidence="1">Uncharacterized protein</fullName>
    </submittedName>
</protein>
<proteinExistence type="predicted"/>
<dbReference type="Proteomes" id="UP000281391">
    <property type="component" value="Chromosome"/>
</dbReference>
<name>A0A3S4HLQ4_SEROD</name>
<dbReference type="KEGG" id="sof:NCTC11214_02666"/>
<sequence>MSQIEQKTAIKPQDMTMANWVESRIARFEGRKYDWNALKVPGGFRCQIPPCADALHRHRRYRRRQRR</sequence>
<dbReference type="AlphaFoldDB" id="A0A3S4HLQ4"/>
<gene>
    <name evidence="1" type="ORF">NCTC11214_02666</name>
</gene>
<evidence type="ECO:0000313" key="2">
    <source>
        <dbReference type="Proteomes" id="UP000281391"/>
    </source>
</evidence>
<accession>A0A3S4HLQ4</accession>
<dbReference type="EMBL" id="LR134117">
    <property type="protein sequence ID" value="VDZ58091.1"/>
    <property type="molecule type" value="Genomic_DNA"/>
</dbReference>
<evidence type="ECO:0000313" key="1">
    <source>
        <dbReference type="EMBL" id="VDZ58091.1"/>
    </source>
</evidence>
<reference evidence="1 2" key="1">
    <citation type="submission" date="2018-12" db="EMBL/GenBank/DDBJ databases">
        <authorList>
            <consortium name="Pathogen Informatics"/>
        </authorList>
    </citation>
    <scope>NUCLEOTIDE SEQUENCE [LARGE SCALE GENOMIC DNA]</scope>
    <source>
        <strain evidence="1 2">NCTC11214</strain>
    </source>
</reference>
<organism evidence="1 2">
    <name type="scientific">Serratia odorifera</name>
    <dbReference type="NCBI Taxonomy" id="618"/>
    <lineage>
        <taxon>Bacteria</taxon>
        <taxon>Pseudomonadati</taxon>
        <taxon>Pseudomonadota</taxon>
        <taxon>Gammaproteobacteria</taxon>
        <taxon>Enterobacterales</taxon>
        <taxon>Yersiniaceae</taxon>
        <taxon>Serratia</taxon>
    </lineage>
</organism>